<keyword evidence="12" id="KW-1185">Reference proteome</keyword>
<feature type="transmembrane region" description="Helical" evidence="9">
    <location>
        <begin position="38"/>
        <end position="55"/>
    </location>
</feature>
<dbReference type="GO" id="GO:0005886">
    <property type="term" value="C:plasma membrane"/>
    <property type="evidence" value="ECO:0007669"/>
    <property type="project" value="UniProtKB-SubCell"/>
</dbReference>
<keyword evidence="6 9" id="KW-1133">Transmembrane helix</keyword>
<reference evidence="11 12" key="1">
    <citation type="journal article" date="2015" name="Genome Announc.">
        <title>Expanding the biotechnology potential of lactobacilli through comparative genomics of 213 strains and associated genera.</title>
        <authorList>
            <person name="Sun Z."/>
            <person name="Harris H.M."/>
            <person name="McCann A."/>
            <person name="Guo C."/>
            <person name="Argimon S."/>
            <person name="Zhang W."/>
            <person name="Yang X."/>
            <person name="Jeffery I.B."/>
            <person name="Cooney J.C."/>
            <person name="Kagawa T.F."/>
            <person name="Liu W."/>
            <person name="Song Y."/>
            <person name="Salvetti E."/>
            <person name="Wrobel A."/>
            <person name="Rasinkangas P."/>
            <person name="Parkhill J."/>
            <person name="Rea M.C."/>
            <person name="O'Sullivan O."/>
            <person name="Ritari J."/>
            <person name="Douillard F.P."/>
            <person name="Paul Ross R."/>
            <person name="Yang R."/>
            <person name="Briner A.E."/>
            <person name="Felis G.E."/>
            <person name="de Vos W.M."/>
            <person name="Barrangou R."/>
            <person name="Klaenhammer T.R."/>
            <person name="Caufield P.W."/>
            <person name="Cui Y."/>
            <person name="Zhang H."/>
            <person name="O'Toole P.W."/>
        </authorList>
    </citation>
    <scope>NUCLEOTIDE SEQUENCE [LARGE SCALE GENOMIC DNA]</scope>
    <source>
        <strain evidence="11 12">DSM 22408</strain>
    </source>
</reference>
<dbReference type="NCBIfam" id="TIGR00931">
    <property type="entry name" value="antiport_nhaC"/>
    <property type="match status" value="1"/>
</dbReference>
<evidence type="ECO:0000256" key="5">
    <source>
        <dbReference type="ARBA" id="ARBA00022692"/>
    </source>
</evidence>
<evidence type="ECO:0000256" key="2">
    <source>
        <dbReference type="ARBA" id="ARBA00022448"/>
    </source>
</evidence>
<keyword evidence="2" id="KW-0813">Transport</keyword>
<feature type="transmembrane region" description="Helical" evidence="9">
    <location>
        <begin position="139"/>
        <end position="166"/>
    </location>
</feature>
<feature type="transmembrane region" description="Helical" evidence="9">
    <location>
        <begin position="100"/>
        <end position="127"/>
    </location>
</feature>
<evidence type="ECO:0000256" key="6">
    <source>
        <dbReference type="ARBA" id="ARBA00022989"/>
    </source>
</evidence>
<dbReference type="RefSeq" id="WP_035463581.1">
    <property type="nucleotide sequence ID" value="NZ_AUHP01000019.1"/>
</dbReference>
<organism evidence="11 12">
    <name type="scientific">Ligilactobacillus ceti DSM 22408</name>
    <dbReference type="NCBI Taxonomy" id="1122146"/>
    <lineage>
        <taxon>Bacteria</taxon>
        <taxon>Bacillati</taxon>
        <taxon>Bacillota</taxon>
        <taxon>Bacilli</taxon>
        <taxon>Lactobacillales</taxon>
        <taxon>Lactobacillaceae</taxon>
        <taxon>Ligilactobacillus</taxon>
    </lineage>
</organism>
<proteinExistence type="inferred from homology"/>
<dbReference type="AlphaFoldDB" id="A0A0R2KNW2"/>
<keyword evidence="7 9" id="KW-0472">Membrane</keyword>
<evidence type="ECO:0000256" key="9">
    <source>
        <dbReference type="SAM" id="Phobius"/>
    </source>
</evidence>
<dbReference type="InterPro" id="IPR018461">
    <property type="entry name" value="Na/H_Antiport_NhaC-like_C"/>
</dbReference>
<feature type="transmembrane region" description="Helical" evidence="9">
    <location>
        <begin position="315"/>
        <end position="335"/>
    </location>
</feature>
<evidence type="ECO:0000259" key="10">
    <source>
        <dbReference type="Pfam" id="PF03553"/>
    </source>
</evidence>
<feature type="transmembrane region" description="Helical" evidence="9">
    <location>
        <begin position="436"/>
        <end position="454"/>
    </location>
</feature>
<dbReference type="Proteomes" id="UP000051500">
    <property type="component" value="Unassembled WGS sequence"/>
</dbReference>
<feature type="domain" description="Na+/H+ antiporter NhaC-like C-terminal" evidence="10">
    <location>
        <begin position="163"/>
        <end position="453"/>
    </location>
</feature>
<feature type="transmembrane region" description="Helical" evidence="9">
    <location>
        <begin position="12"/>
        <end position="32"/>
    </location>
</feature>
<dbReference type="Pfam" id="PF03553">
    <property type="entry name" value="Na_H_antiporter"/>
    <property type="match status" value="1"/>
</dbReference>
<comment type="subcellular location">
    <subcellularLocation>
        <location evidence="1">Cell membrane</location>
        <topology evidence="1">Multi-pass membrane protein</topology>
    </subcellularLocation>
</comment>
<evidence type="ECO:0000256" key="7">
    <source>
        <dbReference type="ARBA" id="ARBA00023136"/>
    </source>
</evidence>
<evidence type="ECO:0000256" key="1">
    <source>
        <dbReference type="ARBA" id="ARBA00004651"/>
    </source>
</evidence>
<dbReference type="InterPro" id="IPR004770">
    <property type="entry name" value="Na/H_antiport_NhaC"/>
</dbReference>
<evidence type="ECO:0000256" key="3">
    <source>
        <dbReference type="ARBA" id="ARBA00022449"/>
    </source>
</evidence>
<keyword evidence="3" id="KW-0050">Antiport</keyword>
<keyword evidence="5 9" id="KW-0812">Transmembrane</keyword>
<dbReference type="EMBL" id="JQBZ01000023">
    <property type="protein sequence ID" value="KRN89125.1"/>
    <property type="molecule type" value="Genomic_DNA"/>
</dbReference>
<dbReference type="InterPro" id="IPR052180">
    <property type="entry name" value="NhaC_Na-H+_Antiporter"/>
</dbReference>
<evidence type="ECO:0000313" key="12">
    <source>
        <dbReference type="Proteomes" id="UP000051500"/>
    </source>
</evidence>
<dbReference type="PANTHER" id="PTHR33451">
    <property type="entry name" value="MALATE-2H(+)/NA(+)-LACTATE ANTIPORTER"/>
    <property type="match status" value="1"/>
</dbReference>
<accession>A0A0R2KNW2</accession>
<dbReference type="eggNOG" id="COG1757">
    <property type="taxonomic scope" value="Bacteria"/>
</dbReference>
<comment type="caution">
    <text evidence="11">The sequence shown here is derived from an EMBL/GenBank/DDBJ whole genome shotgun (WGS) entry which is preliminary data.</text>
</comment>
<evidence type="ECO:0000313" key="11">
    <source>
        <dbReference type="EMBL" id="KRN89125.1"/>
    </source>
</evidence>
<dbReference type="OrthoDB" id="9762978at2"/>
<feature type="transmembrane region" description="Helical" evidence="9">
    <location>
        <begin position="260"/>
        <end position="277"/>
    </location>
</feature>
<comment type="similarity">
    <text evidence="8">Belongs to the NhaC Na(+)/H(+) (TC 2.A.35) antiporter family.</text>
</comment>
<evidence type="ECO:0000256" key="4">
    <source>
        <dbReference type="ARBA" id="ARBA00022475"/>
    </source>
</evidence>
<dbReference type="STRING" id="1122146.IV53_GL000303"/>
<dbReference type="GO" id="GO:0015297">
    <property type="term" value="F:antiporter activity"/>
    <property type="evidence" value="ECO:0007669"/>
    <property type="project" value="UniProtKB-KW"/>
</dbReference>
<feature type="transmembrane region" description="Helical" evidence="9">
    <location>
        <begin position="75"/>
        <end position="94"/>
    </location>
</feature>
<feature type="transmembrane region" description="Helical" evidence="9">
    <location>
        <begin position="355"/>
        <end position="380"/>
    </location>
</feature>
<dbReference type="PATRIC" id="fig|1122146.4.peg.311"/>
<dbReference type="PANTHER" id="PTHR33451:SF6">
    <property type="entry name" value="NA(+)_H(+) ANTIPORTER NHAC"/>
    <property type="match status" value="1"/>
</dbReference>
<feature type="transmembrane region" description="Helical" evidence="9">
    <location>
        <begin position="195"/>
        <end position="213"/>
    </location>
</feature>
<protein>
    <submittedName>
        <fullName evidence="11">Na+ H+ antiporter NhaC</fullName>
    </submittedName>
</protein>
<sequence>MTDNNKETPKIGVMESIIILILLLLILGYLIIGKQLTPHVPILLAFLLLMFYGKFRGFSWDTIFEGIIDGISPGIIPIVIFMMIGVLVATWLMSGTIPTIMYYGFQIISAKIFLPAVLIVCTLVAIASGSSLTTVSTMGIAFLGMGGILNINPAITAGAVISGAYFGENISPLSGTANLAAGIGEIDLYDHIKNLLKTDLIAFIIAMVLYFFIGRSAESVNLSAITEMQTSLKAGFWISPWTLLPVVLLLFLAWRKIPAVPSMMLGAVLAVIMGKIYNPGVTFKEISNMIMSGYVSNTGDKAVDALLSRGGLMSMMGAIALILLALALGGLLIKFNIIEVLIDRTKEAINTPFKVIFVTALSAMGVNFLVGEQFFSLILPGEAFKKSFDRLGVDRKYLSRTLADAGGSFNSLIPWGVSGTFILGTLKVSALEYLPYAFFPIIAPILTIIFGVMISKKTKAKNK</sequence>
<gene>
    <name evidence="11" type="ORF">IV53_GL000303</name>
</gene>
<name>A0A0R2KNW2_9LACO</name>
<evidence type="ECO:0000256" key="8">
    <source>
        <dbReference type="ARBA" id="ARBA00038435"/>
    </source>
</evidence>
<keyword evidence="4" id="KW-1003">Cell membrane</keyword>
<feature type="transmembrane region" description="Helical" evidence="9">
    <location>
        <begin position="234"/>
        <end position="254"/>
    </location>
</feature>